<dbReference type="Pfam" id="PF11153">
    <property type="entry name" value="DUF2931"/>
    <property type="match status" value="1"/>
</dbReference>
<feature type="chain" id="PRO_5003994024" description="Lipoprotein" evidence="1">
    <location>
        <begin position="22"/>
        <end position="226"/>
    </location>
</feature>
<dbReference type="InterPro" id="IPR021326">
    <property type="entry name" value="DUF2931"/>
</dbReference>
<dbReference type="PATRIC" id="fig|1056511.3.peg.125"/>
<sequence>MIKNRIITFFFAFMLAACAYAQHEPWGYGFTAAADEVFNTEIRFVLPDNKTELRPLSVGISGAFLTQEILNGYFAFRGFSGPKQSAPYPIRAYVEWVSFVDKKRYGIWLNFPTNLDFLTDEDSYISGCGKGWQMRRILNFGVAPGGYIETYIGTGCEADRVILNRNIASEVQTEYDKTVPLVDQYGINEFHEKHKEFFIKYTIPYWRFQLEQPPIATSRRNNNQSQ</sequence>
<dbReference type="AlphaFoldDB" id="L8JK69"/>
<gene>
    <name evidence="2" type="ORF">C942_00124</name>
</gene>
<proteinExistence type="predicted"/>
<accession>L8JK69</accession>
<evidence type="ECO:0000313" key="2">
    <source>
        <dbReference type="EMBL" id="ELR67817.1"/>
    </source>
</evidence>
<evidence type="ECO:0000256" key="1">
    <source>
        <dbReference type="SAM" id="SignalP"/>
    </source>
</evidence>
<name>L8JK69_9GAMM</name>
<comment type="caution">
    <text evidence="2">The sequence shown here is derived from an EMBL/GenBank/DDBJ whole genome shotgun (WGS) entry which is preliminary data.</text>
</comment>
<feature type="signal peptide" evidence="1">
    <location>
        <begin position="1"/>
        <end position="21"/>
    </location>
</feature>
<dbReference type="RefSeq" id="WP_007461284.1">
    <property type="nucleotide sequence ID" value="NZ_AMZO01000001.1"/>
</dbReference>
<reference evidence="2 3" key="1">
    <citation type="submission" date="2012-12" db="EMBL/GenBank/DDBJ databases">
        <title>Genome Assembly of Photobacterium sp. AK15.</title>
        <authorList>
            <person name="Khatri I."/>
            <person name="Vaidya B."/>
            <person name="Srinivas T.N.R."/>
            <person name="Subramanian S."/>
            <person name="Pinnaka A."/>
        </authorList>
    </citation>
    <scope>NUCLEOTIDE SEQUENCE [LARGE SCALE GENOMIC DNA]</scope>
    <source>
        <strain evidence="2 3">AK15</strain>
    </source>
</reference>
<dbReference type="PROSITE" id="PS51257">
    <property type="entry name" value="PROKAR_LIPOPROTEIN"/>
    <property type="match status" value="1"/>
</dbReference>
<evidence type="ECO:0008006" key="4">
    <source>
        <dbReference type="Google" id="ProtNLM"/>
    </source>
</evidence>
<evidence type="ECO:0000313" key="3">
    <source>
        <dbReference type="Proteomes" id="UP000011134"/>
    </source>
</evidence>
<protein>
    <recommendedName>
        <fullName evidence="4">Lipoprotein</fullName>
    </recommendedName>
</protein>
<keyword evidence="3" id="KW-1185">Reference proteome</keyword>
<dbReference type="Proteomes" id="UP000011134">
    <property type="component" value="Unassembled WGS sequence"/>
</dbReference>
<dbReference type="EMBL" id="AMZO01000001">
    <property type="protein sequence ID" value="ELR67817.1"/>
    <property type="molecule type" value="Genomic_DNA"/>
</dbReference>
<dbReference type="OrthoDB" id="5584867at2"/>
<keyword evidence="1" id="KW-0732">Signal</keyword>
<organism evidence="2 3">
    <name type="scientific">Photobacterium marinum</name>
    <dbReference type="NCBI Taxonomy" id="1056511"/>
    <lineage>
        <taxon>Bacteria</taxon>
        <taxon>Pseudomonadati</taxon>
        <taxon>Pseudomonadota</taxon>
        <taxon>Gammaproteobacteria</taxon>
        <taxon>Vibrionales</taxon>
        <taxon>Vibrionaceae</taxon>
        <taxon>Photobacterium</taxon>
    </lineage>
</organism>